<keyword evidence="6" id="KW-0227">DNA damage</keyword>
<reference evidence="14 15" key="1">
    <citation type="journal article" date="2015" name="Genome Announc.">
        <title>Expanding the biotechnology potential of lactobacilli through comparative genomics of 213 strains and associated genera.</title>
        <authorList>
            <person name="Sun Z."/>
            <person name="Harris H.M."/>
            <person name="McCann A."/>
            <person name="Guo C."/>
            <person name="Argimon S."/>
            <person name="Zhang W."/>
            <person name="Yang X."/>
            <person name="Jeffery I.B."/>
            <person name="Cooney J.C."/>
            <person name="Kagawa T.F."/>
            <person name="Liu W."/>
            <person name="Song Y."/>
            <person name="Salvetti E."/>
            <person name="Wrobel A."/>
            <person name="Rasinkangas P."/>
            <person name="Parkhill J."/>
            <person name="Rea M.C."/>
            <person name="O'Sullivan O."/>
            <person name="Ritari J."/>
            <person name="Douillard F.P."/>
            <person name="Paul Ross R."/>
            <person name="Yang R."/>
            <person name="Briner A.E."/>
            <person name="Felis G.E."/>
            <person name="de Vos W.M."/>
            <person name="Barrangou R."/>
            <person name="Klaenhammer T.R."/>
            <person name="Caufield P.W."/>
            <person name="Cui Y."/>
            <person name="Zhang H."/>
            <person name="O'Toole P.W."/>
        </authorList>
    </citation>
    <scope>NUCLEOTIDE SEQUENCE [LARGE SCALE GENOMIC DNA]</scope>
    <source>
        <strain evidence="14 15">ATCC 27304</strain>
    </source>
</reference>
<dbReference type="GO" id="GO:0008413">
    <property type="term" value="F:8-oxo-7,8-dihydroguanosine triphosphate pyrophosphatase activity"/>
    <property type="evidence" value="ECO:0007669"/>
    <property type="project" value="TreeGrafter"/>
</dbReference>
<evidence type="ECO:0000256" key="3">
    <source>
        <dbReference type="ARBA" id="ARBA00022457"/>
    </source>
</evidence>
<dbReference type="PANTHER" id="PTHR47707">
    <property type="entry name" value="8-OXO-DGTP DIPHOSPHATASE"/>
    <property type="match status" value="1"/>
</dbReference>
<dbReference type="GO" id="GO:0044716">
    <property type="term" value="F:8-oxo-GDP phosphatase activity"/>
    <property type="evidence" value="ECO:0007669"/>
    <property type="project" value="TreeGrafter"/>
</dbReference>
<dbReference type="GO" id="GO:0044715">
    <property type="term" value="F:8-oxo-dGDP phosphatase activity"/>
    <property type="evidence" value="ECO:0007669"/>
    <property type="project" value="TreeGrafter"/>
</dbReference>
<dbReference type="GO" id="GO:0006260">
    <property type="term" value="P:DNA replication"/>
    <property type="evidence" value="ECO:0007669"/>
    <property type="project" value="UniProtKB-KW"/>
</dbReference>
<evidence type="ECO:0000256" key="8">
    <source>
        <dbReference type="ARBA" id="ARBA00022842"/>
    </source>
</evidence>
<dbReference type="GO" id="GO:0035539">
    <property type="term" value="F:8-oxo-7,8-dihydrodeoxyguanosine triphosphate pyrophosphatase activity"/>
    <property type="evidence" value="ECO:0007669"/>
    <property type="project" value="UniProtKB-EC"/>
</dbReference>
<dbReference type="CDD" id="cd03425">
    <property type="entry name" value="NUDIX_MutT_NudA_like"/>
    <property type="match status" value="1"/>
</dbReference>
<keyword evidence="3" id="KW-0515">Mutator protein</keyword>
<evidence type="ECO:0000256" key="10">
    <source>
        <dbReference type="ARBA" id="ARBA00035861"/>
    </source>
</evidence>
<evidence type="ECO:0000256" key="7">
    <source>
        <dbReference type="ARBA" id="ARBA00022801"/>
    </source>
</evidence>
<evidence type="ECO:0000256" key="2">
    <source>
        <dbReference type="ARBA" id="ARBA00005582"/>
    </source>
</evidence>
<keyword evidence="8" id="KW-0460">Magnesium</keyword>
<dbReference type="InterPro" id="IPR047127">
    <property type="entry name" value="MutT-like"/>
</dbReference>
<dbReference type="PROSITE" id="PS00893">
    <property type="entry name" value="NUDIX_BOX"/>
    <property type="match status" value="1"/>
</dbReference>
<dbReference type="PRINTS" id="PR00502">
    <property type="entry name" value="NUDIXFAMILY"/>
</dbReference>
<evidence type="ECO:0000256" key="6">
    <source>
        <dbReference type="ARBA" id="ARBA00022763"/>
    </source>
</evidence>
<evidence type="ECO:0000259" key="13">
    <source>
        <dbReference type="PROSITE" id="PS51462"/>
    </source>
</evidence>
<dbReference type="RefSeq" id="WP_056990931.1">
    <property type="nucleotide sequence ID" value="NZ_JATAAJ010000008.1"/>
</dbReference>
<feature type="domain" description="Nudix hydrolase" evidence="13">
    <location>
        <begin position="1"/>
        <end position="129"/>
    </location>
</feature>
<dbReference type="InterPro" id="IPR015797">
    <property type="entry name" value="NUDIX_hydrolase-like_dom_sf"/>
</dbReference>
<dbReference type="PANTHER" id="PTHR47707:SF1">
    <property type="entry name" value="NUDIX HYDROLASE FAMILY PROTEIN"/>
    <property type="match status" value="1"/>
</dbReference>
<keyword evidence="7 12" id="KW-0378">Hydrolase</keyword>
<evidence type="ECO:0000313" key="14">
    <source>
        <dbReference type="EMBL" id="KRN30672.1"/>
    </source>
</evidence>
<evidence type="ECO:0000313" key="15">
    <source>
        <dbReference type="Proteomes" id="UP000051727"/>
    </source>
</evidence>
<keyword evidence="5" id="KW-0479">Metal-binding</keyword>
<name>A0A0R2FQK9_9LACO</name>
<keyword evidence="4" id="KW-0235">DNA replication</keyword>
<evidence type="ECO:0000256" key="11">
    <source>
        <dbReference type="ARBA" id="ARBA00038905"/>
    </source>
</evidence>
<dbReference type="Proteomes" id="UP000051727">
    <property type="component" value="Unassembled WGS sequence"/>
</dbReference>
<dbReference type="InterPro" id="IPR020476">
    <property type="entry name" value="Nudix_hydrolase"/>
</dbReference>
<dbReference type="EMBL" id="JQAR01000006">
    <property type="protein sequence ID" value="KRN30672.1"/>
    <property type="molecule type" value="Genomic_DNA"/>
</dbReference>
<dbReference type="STRING" id="1618.IV36_GL002032"/>
<evidence type="ECO:0000256" key="5">
    <source>
        <dbReference type="ARBA" id="ARBA00022723"/>
    </source>
</evidence>
<evidence type="ECO:0000256" key="4">
    <source>
        <dbReference type="ARBA" id="ARBA00022705"/>
    </source>
</evidence>
<dbReference type="InterPro" id="IPR020084">
    <property type="entry name" value="NUDIX_hydrolase_CS"/>
</dbReference>
<comment type="cofactor">
    <cofactor evidence="1">
        <name>Mg(2+)</name>
        <dbReference type="ChEBI" id="CHEBI:18420"/>
    </cofactor>
</comment>
<dbReference type="PROSITE" id="PS51462">
    <property type="entry name" value="NUDIX"/>
    <property type="match status" value="1"/>
</dbReference>
<gene>
    <name evidence="14" type="ORF">IV36_GL002032</name>
</gene>
<keyword evidence="9" id="KW-0234">DNA repair</keyword>
<evidence type="ECO:0000256" key="1">
    <source>
        <dbReference type="ARBA" id="ARBA00001946"/>
    </source>
</evidence>
<proteinExistence type="inferred from homology"/>
<comment type="catalytic activity">
    <reaction evidence="10">
        <text>8-oxo-dGTP + H2O = 8-oxo-dGMP + diphosphate + H(+)</text>
        <dbReference type="Rhea" id="RHEA:31575"/>
        <dbReference type="ChEBI" id="CHEBI:15377"/>
        <dbReference type="ChEBI" id="CHEBI:15378"/>
        <dbReference type="ChEBI" id="CHEBI:33019"/>
        <dbReference type="ChEBI" id="CHEBI:63224"/>
        <dbReference type="ChEBI" id="CHEBI:77896"/>
        <dbReference type="EC" id="3.6.1.55"/>
    </reaction>
</comment>
<dbReference type="Pfam" id="PF00293">
    <property type="entry name" value="NUDIX"/>
    <property type="match status" value="1"/>
</dbReference>
<dbReference type="PATRIC" id="fig|1618.3.peg.2075"/>
<dbReference type="EC" id="3.6.1.55" evidence="11"/>
<dbReference type="Gene3D" id="3.90.79.10">
    <property type="entry name" value="Nucleoside Triphosphate Pyrophosphohydrolase"/>
    <property type="match status" value="1"/>
</dbReference>
<comment type="similarity">
    <text evidence="2 12">Belongs to the Nudix hydrolase family.</text>
</comment>
<dbReference type="InterPro" id="IPR000086">
    <property type="entry name" value="NUDIX_hydrolase_dom"/>
</dbReference>
<sequence length="137" mass="15898">MNIEVVCAIVLNEEKQIFAGKRKARSLAGYWEFPGGKVEKAEGIKQALEREIMEELDVAITIGSVVIPTYSYHYQSGDVNLHFYFARPVTKMIKPKIYEEYAWLSIQQLRDKNWLPANQRVLEKLSKCDLNKVEFNE</sequence>
<dbReference type="GO" id="GO:0006281">
    <property type="term" value="P:DNA repair"/>
    <property type="evidence" value="ECO:0007669"/>
    <property type="project" value="UniProtKB-KW"/>
</dbReference>
<dbReference type="AlphaFoldDB" id="A0A0R2FQK9"/>
<organism evidence="14 15">
    <name type="scientific">Liquorilactobacillus mali</name>
    <dbReference type="NCBI Taxonomy" id="1618"/>
    <lineage>
        <taxon>Bacteria</taxon>
        <taxon>Bacillati</taxon>
        <taxon>Bacillota</taxon>
        <taxon>Bacilli</taxon>
        <taxon>Lactobacillales</taxon>
        <taxon>Lactobacillaceae</taxon>
        <taxon>Liquorilactobacillus</taxon>
    </lineage>
</organism>
<protein>
    <recommendedName>
        <fullName evidence="11">8-oxo-dGTP diphosphatase</fullName>
        <ecNumber evidence="11">3.6.1.55</ecNumber>
    </recommendedName>
</protein>
<comment type="caution">
    <text evidence="14">The sequence shown here is derived from an EMBL/GenBank/DDBJ whole genome shotgun (WGS) entry which is preliminary data.</text>
</comment>
<evidence type="ECO:0000256" key="12">
    <source>
        <dbReference type="RuleBase" id="RU003476"/>
    </source>
</evidence>
<dbReference type="OrthoDB" id="9810648at2"/>
<accession>A0A0R2FQK9</accession>
<dbReference type="SUPFAM" id="SSF55811">
    <property type="entry name" value="Nudix"/>
    <property type="match status" value="1"/>
</dbReference>
<dbReference type="GO" id="GO:0046872">
    <property type="term" value="F:metal ion binding"/>
    <property type="evidence" value="ECO:0007669"/>
    <property type="project" value="UniProtKB-KW"/>
</dbReference>
<evidence type="ECO:0000256" key="9">
    <source>
        <dbReference type="ARBA" id="ARBA00023204"/>
    </source>
</evidence>